<accession>A0A0P0V8Z7</accession>
<dbReference type="EMBL" id="AP014957">
    <property type="protein sequence ID" value="BAS74650.1"/>
    <property type="molecule type" value="Genomic_DNA"/>
</dbReference>
<dbReference type="Gramene" id="Os01t0781833-01">
    <property type="protein sequence ID" value="Os01t0781833-01"/>
    <property type="gene ID" value="Os01g0781833"/>
</dbReference>
<proteinExistence type="predicted"/>
<protein>
    <submittedName>
        <fullName evidence="1">Os01g0781600 protein</fullName>
    </submittedName>
    <submittedName>
        <fullName evidence="2">Os01g0781833 protein</fullName>
    </submittedName>
</protein>
<reference evidence="3" key="1">
    <citation type="journal article" date="2005" name="Nature">
        <title>The map-based sequence of the rice genome.</title>
        <authorList>
            <consortium name="International rice genome sequencing project (IRGSP)"/>
            <person name="Matsumoto T."/>
            <person name="Wu J."/>
            <person name="Kanamori H."/>
            <person name="Katayose Y."/>
            <person name="Fujisawa M."/>
            <person name="Namiki N."/>
            <person name="Mizuno H."/>
            <person name="Yamamoto K."/>
            <person name="Antonio B.A."/>
            <person name="Baba T."/>
            <person name="Sakata K."/>
            <person name="Nagamura Y."/>
            <person name="Aoki H."/>
            <person name="Arikawa K."/>
            <person name="Arita K."/>
            <person name="Bito T."/>
            <person name="Chiden Y."/>
            <person name="Fujitsuka N."/>
            <person name="Fukunaka R."/>
            <person name="Hamada M."/>
            <person name="Harada C."/>
            <person name="Hayashi A."/>
            <person name="Hijishita S."/>
            <person name="Honda M."/>
            <person name="Hosokawa S."/>
            <person name="Ichikawa Y."/>
            <person name="Idonuma A."/>
            <person name="Iijima M."/>
            <person name="Ikeda M."/>
            <person name="Ikeno M."/>
            <person name="Ito K."/>
            <person name="Ito S."/>
            <person name="Ito T."/>
            <person name="Ito Y."/>
            <person name="Ito Y."/>
            <person name="Iwabuchi A."/>
            <person name="Kamiya K."/>
            <person name="Karasawa W."/>
            <person name="Kurita K."/>
            <person name="Katagiri S."/>
            <person name="Kikuta A."/>
            <person name="Kobayashi H."/>
            <person name="Kobayashi N."/>
            <person name="Machita K."/>
            <person name="Maehara T."/>
            <person name="Masukawa M."/>
            <person name="Mizubayashi T."/>
            <person name="Mukai Y."/>
            <person name="Nagasaki H."/>
            <person name="Nagata Y."/>
            <person name="Naito S."/>
            <person name="Nakashima M."/>
            <person name="Nakama Y."/>
            <person name="Nakamichi Y."/>
            <person name="Nakamura M."/>
            <person name="Meguro A."/>
            <person name="Negishi M."/>
            <person name="Ohta I."/>
            <person name="Ohta T."/>
            <person name="Okamoto M."/>
            <person name="Ono N."/>
            <person name="Saji S."/>
            <person name="Sakaguchi M."/>
            <person name="Sakai K."/>
            <person name="Shibata M."/>
            <person name="Shimokawa T."/>
            <person name="Song J."/>
            <person name="Takazaki Y."/>
            <person name="Terasawa K."/>
            <person name="Tsugane M."/>
            <person name="Tsuji K."/>
            <person name="Ueda S."/>
            <person name="Waki K."/>
            <person name="Yamagata H."/>
            <person name="Yamamoto M."/>
            <person name="Yamamoto S."/>
            <person name="Yamane H."/>
            <person name="Yoshiki S."/>
            <person name="Yoshihara R."/>
            <person name="Yukawa K."/>
            <person name="Zhong H."/>
            <person name="Yano M."/>
            <person name="Yuan Q."/>
            <person name="Ouyang S."/>
            <person name="Liu J."/>
            <person name="Jones K.M."/>
            <person name="Gansberger K."/>
            <person name="Moffat K."/>
            <person name="Hill J."/>
            <person name="Bera J."/>
            <person name="Fadrosh D."/>
            <person name="Jin S."/>
            <person name="Johri S."/>
            <person name="Kim M."/>
            <person name="Overton L."/>
            <person name="Reardon M."/>
            <person name="Tsitrin T."/>
            <person name="Vuong H."/>
            <person name="Weaver B."/>
            <person name="Ciecko A."/>
            <person name="Tallon L."/>
            <person name="Jackson J."/>
            <person name="Pai G."/>
            <person name="Aken S.V."/>
            <person name="Utterback T."/>
            <person name="Reidmuller S."/>
            <person name="Feldblyum T."/>
            <person name="Hsiao J."/>
            <person name="Zismann V."/>
            <person name="Iobst S."/>
            <person name="de Vazeille A.R."/>
            <person name="Buell C.R."/>
            <person name="Ying K."/>
            <person name="Li Y."/>
            <person name="Lu T."/>
            <person name="Huang Y."/>
            <person name="Zhao Q."/>
            <person name="Feng Q."/>
            <person name="Zhang L."/>
            <person name="Zhu J."/>
            <person name="Weng Q."/>
            <person name="Mu J."/>
            <person name="Lu Y."/>
            <person name="Fan D."/>
            <person name="Liu Y."/>
            <person name="Guan J."/>
            <person name="Zhang Y."/>
            <person name="Yu S."/>
            <person name="Liu X."/>
            <person name="Zhang Y."/>
            <person name="Hong G."/>
            <person name="Han B."/>
            <person name="Choisne N."/>
            <person name="Demange N."/>
            <person name="Orjeda G."/>
            <person name="Samain S."/>
            <person name="Cattolico L."/>
            <person name="Pelletier E."/>
            <person name="Couloux A."/>
            <person name="Segurens B."/>
            <person name="Wincker P."/>
            <person name="D'Hont A."/>
            <person name="Scarpelli C."/>
            <person name="Weissenbach J."/>
            <person name="Salanoubat M."/>
            <person name="Quetier F."/>
            <person name="Yu Y."/>
            <person name="Kim H.R."/>
            <person name="Rambo T."/>
            <person name="Currie J."/>
            <person name="Collura K."/>
            <person name="Luo M."/>
            <person name="Yang T."/>
            <person name="Ammiraju J.S.S."/>
            <person name="Engler F."/>
            <person name="Soderlund C."/>
            <person name="Wing R.A."/>
            <person name="Palmer L.E."/>
            <person name="de la Bastide M."/>
            <person name="Spiegel L."/>
            <person name="Nascimento L."/>
            <person name="Zutavern T."/>
            <person name="O'Shaughnessy A."/>
            <person name="Dike S."/>
            <person name="Dedhia N."/>
            <person name="Preston R."/>
            <person name="Balija V."/>
            <person name="McCombie W.R."/>
            <person name="Chow T."/>
            <person name="Chen H."/>
            <person name="Chung M."/>
            <person name="Chen C."/>
            <person name="Shaw J."/>
            <person name="Wu H."/>
            <person name="Hsiao K."/>
            <person name="Chao Y."/>
            <person name="Chu M."/>
            <person name="Cheng C."/>
            <person name="Hour A."/>
            <person name="Lee P."/>
            <person name="Lin S."/>
            <person name="Lin Y."/>
            <person name="Liou J."/>
            <person name="Liu S."/>
            <person name="Hsing Y."/>
            <person name="Raghuvanshi S."/>
            <person name="Mohanty A."/>
            <person name="Bharti A.K."/>
            <person name="Gaur A."/>
            <person name="Gupta V."/>
            <person name="Kumar D."/>
            <person name="Ravi V."/>
            <person name="Vij S."/>
            <person name="Kapur A."/>
            <person name="Khurana P."/>
            <person name="Khurana P."/>
            <person name="Khurana J.P."/>
            <person name="Tyagi A.K."/>
            <person name="Gaikwad K."/>
            <person name="Singh A."/>
            <person name="Dalal V."/>
            <person name="Srivastava S."/>
            <person name="Dixit A."/>
            <person name="Pal A.K."/>
            <person name="Ghazi I.A."/>
            <person name="Yadav M."/>
            <person name="Pandit A."/>
            <person name="Bhargava A."/>
            <person name="Sureshbabu K."/>
            <person name="Batra K."/>
            <person name="Sharma T.R."/>
            <person name="Mohapatra T."/>
            <person name="Singh N.K."/>
            <person name="Messing J."/>
            <person name="Nelson A.B."/>
            <person name="Fuks G."/>
            <person name="Kavchok S."/>
            <person name="Keizer G."/>
            <person name="Linton E."/>
            <person name="Llaca V."/>
            <person name="Song R."/>
            <person name="Tanyolac B."/>
            <person name="Young S."/>
            <person name="Ho-Il K."/>
            <person name="Hahn J.H."/>
            <person name="Sangsakoo G."/>
            <person name="Vanavichit A."/>
            <person name="de Mattos Luiz.A.T."/>
            <person name="Zimmer P.D."/>
            <person name="Malone G."/>
            <person name="Dellagostin O."/>
            <person name="de Oliveira A.C."/>
            <person name="Bevan M."/>
            <person name="Bancroft I."/>
            <person name="Minx P."/>
            <person name="Cordum H."/>
            <person name="Wilson R."/>
            <person name="Cheng Z."/>
            <person name="Jin W."/>
            <person name="Jiang J."/>
            <person name="Leong S.A."/>
            <person name="Iwama H."/>
            <person name="Gojobori T."/>
            <person name="Itoh T."/>
            <person name="Niimura Y."/>
            <person name="Fujii Y."/>
            <person name="Habara T."/>
            <person name="Sakai H."/>
            <person name="Sato Y."/>
            <person name="Wilson G."/>
            <person name="Kumar K."/>
            <person name="McCouch S."/>
            <person name="Juretic N."/>
            <person name="Hoen D."/>
            <person name="Wright S."/>
            <person name="Bruskiewich R."/>
            <person name="Bureau T."/>
            <person name="Miyao A."/>
            <person name="Hirochika H."/>
            <person name="Nishikawa T."/>
            <person name="Kadowaki K."/>
            <person name="Sugiura M."/>
            <person name="Burr B."/>
            <person name="Sasaki T."/>
        </authorList>
    </citation>
    <scope>NUCLEOTIDE SEQUENCE [LARGE SCALE GENOMIC DNA]</scope>
    <source>
        <strain evidence="3">cv. Nipponbare</strain>
    </source>
</reference>
<reference evidence="1" key="2">
    <citation type="journal article" date="2013" name="Plant Cell Physiol.">
        <title>Rice Annotation Project Database (RAP-DB): an integrative and interactive database for rice genomics.</title>
        <authorList>
            <person name="Sakai H."/>
            <person name="Lee S.S."/>
            <person name="Tanaka T."/>
            <person name="Numa H."/>
            <person name="Kim J."/>
            <person name="Kawahara Y."/>
            <person name="Wakimoto H."/>
            <person name="Yang C.C."/>
            <person name="Iwamoto M."/>
            <person name="Abe T."/>
            <person name="Yamada Y."/>
            <person name="Muto A."/>
            <person name="Inokuchi H."/>
            <person name="Ikemura T."/>
            <person name="Matsumoto T."/>
            <person name="Sasaki T."/>
            <person name="Itoh T."/>
        </authorList>
    </citation>
    <scope>NUCLEOTIDE SEQUENCE</scope>
</reference>
<name>A0A0P0V8Z7_ORYSJ</name>
<sequence length="63" mass="7593">MKSRRTIREGFKVPRAEEQFVKAPRSISLRRGSFLLHHPRIDTLRRHHQDFGDRLIFRLCSHV</sequence>
<dbReference type="Proteomes" id="UP000059680">
    <property type="component" value="Chromosome 1"/>
</dbReference>
<dbReference type="InParanoid" id="A0A0P0V8Z7"/>
<dbReference type="PaxDb" id="39947-A0A0P0V8Z7"/>
<dbReference type="Gramene" id="Os01t0781600-01">
    <property type="protein sequence ID" value="Os01t0781600-01"/>
    <property type="gene ID" value="Os01g0781600"/>
</dbReference>
<dbReference type="EMBL" id="AP014957">
    <property type="protein sequence ID" value="BAS74653.1"/>
    <property type="molecule type" value="Genomic_DNA"/>
</dbReference>
<gene>
    <name evidence="1" type="ordered locus">Os01g0781600</name>
    <name evidence="2" type="ordered locus">Os01g0781833</name>
    <name evidence="1" type="ORF">OSNPB_010781600</name>
    <name evidence="2" type="ORF">OSNPB_010781833</name>
</gene>
<dbReference type="AlphaFoldDB" id="A0A0P0V8Z7"/>
<dbReference type="STRING" id="39947.A0A0P0V8Z7"/>
<evidence type="ECO:0000313" key="1">
    <source>
        <dbReference type="EMBL" id="BAS74650.1"/>
    </source>
</evidence>
<reference evidence="1" key="4">
    <citation type="submission" date="2015-10" db="EMBL/GenBank/DDBJ databases">
        <authorList>
            <person name="Sakai H."/>
            <person name="Kawahara Y."/>
            <person name="Matsumoto T."/>
            <person name="Buell C.R."/>
            <person name="Itoh T."/>
        </authorList>
    </citation>
    <scope>NUCLEOTIDE SEQUENCE</scope>
</reference>
<evidence type="ECO:0000313" key="3">
    <source>
        <dbReference type="Proteomes" id="UP000059680"/>
    </source>
</evidence>
<organism evidence="1 3">
    <name type="scientific">Oryza sativa subsp. japonica</name>
    <name type="common">Rice</name>
    <dbReference type="NCBI Taxonomy" id="39947"/>
    <lineage>
        <taxon>Eukaryota</taxon>
        <taxon>Viridiplantae</taxon>
        <taxon>Streptophyta</taxon>
        <taxon>Embryophyta</taxon>
        <taxon>Tracheophyta</taxon>
        <taxon>Spermatophyta</taxon>
        <taxon>Magnoliopsida</taxon>
        <taxon>Liliopsida</taxon>
        <taxon>Poales</taxon>
        <taxon>Poaceae</taxon>
        <taxon>BOP clade</taxon>
        <taxon>Oryzoideae</taxon>
        <taxon>Oryzeae</taxon>
        <taxon>Oryzinae</taxon>
        <taxon>Oryza</taxon>
        <taxon>Oryza sativa</taxon>
    </lineage>
</organism>
<evidence type="ECO:0000313" key="2">
    <source>
        <dbReference type="EMBL" id="BAS74653.1"/>
    </source>
</evidence>
<reference evidence="1 3" key="3">
    <citation type="journal article" date="2013" name="Rice">
        <title>Improvement of the Oryza sativa Nipponbare reference genome using next generation sequence and optical map data.</title>
        <authorList>
            <person name="Kawahara Y."/>
            <person name="de la Bastide M."/>
            <person name="Hamilton J.P."/>
            <person name="Kanamori H."/>
            <person name="McCombie W.R."/>
            <person name="Ouyang S."/>
            <person name="Schwartz D.C."/>
            <person name="Tanaka T."/>
            <person name="Wu J."/>
            <person name="Zhou S."/>
            <person name="Childs K.L."/>
            <person name="Davidson R.M."/>
            <person name="Lin H."/>
            <person name="Quesada-Ocampo L."/>
            <person name="Vaillancourt B."/>
            <person name="Sakai H."/>
            <person name="Lee S.S."/>
            <person name="Kim J."/>
            <person name="Numa H."/>
            <person name="Itoh T."/>
            <person name="Buell C.R."/>
            <person name="Matsumoto T."/>
        </authorList>
    </citation>
    <scope>NUCLEOTIDE SEQUENCE [LARGE SCALE GENOMIC DNA]</scope>
    <source>
        <strain evidence="3">cv. Nipponbare</strain>
    </source>
</reference>
<keyword evidence="3" id="KW-1185">Reference proteome</keyword>